<dbReference type="STRING" id="759272.G0SF01"/>
<dbReference type="GO" id="GO:0000776">
    <property type="term" value="C:kinetochore"/>
    <property type="evidence" value="ECO:0007669"/>
    <property type="project" value="TreeGrafter"/>
</dbReference>
<dbReference type="PANTHER" id="PTHR28260">
    <property type="entry name" value="SPINDLE POLE BODY COMPONENT SPC105"/>
    <property type="match status" value="1"/>
</dbReference>
<dbReference type="KEGG" id="cthr:CTHT_0060300"/>
<dbReference type="OrthoDB" id="5592879at2759"/>
<feature type="region of interest" description="Disordered" evidence="2">
    <location>
        <begin position="362"/>
        <end position="382"/>
    </location>
</feature>
<dbReference type="GeneID" id="18260068"/>
<feature type="region of interest" description="Disordered" evidence="2">
    <location>
        <begin position="306"/>
        <end position="342"/>
    </location>
</feature>
<dbReference type="GO" id="GO:0007094">
    <property type="term" value="P:mitotic spindle assembly checkpoint signaling"/>
    <property type="evidence" value="ECO:0007669"/>
    <property type="project" value="TreeGrafter"/>
</dbReference>
<evidence type="ECO:0000313" key="5">
    <source>
        <dbReference type="Proteomes" id="UP000008066"/>
    </source>
</evidence>
<feature type="region of interest" description="Disordered" evidence="2">
    <location>
        <begin position="1"/>
        <end position="104"/>
    </location>
</feature>
<dbReference type="InterPro" id="IPR040850">
    <property type="entry name" value="Knl1_RWD_C"/>
</dbReference>
<feature type="compositionally biased region" description="Low complexity" evidence="2">
    <location>
        <begin position="169"/>
        <end position="186"/>
    </location>
</feature>
<evidence type="ECO:0000256" key="1">
    <source>
        <dbReference type="SAM" id="Coils"/>
    </source>
</evidence>
<gene>
    <name evidence="4" type="ORF">CTHT_0060300</name>
</gene>
<dbReference type="GO" id="GO:0034501">
    <property type="term" value="P:protein localization to kinetochore"/>
    <property type="evidence" value="ECO:0007669"/>
    <property type="project" value="TreeGrafter"/>
</dbReference>
<feature type="compositionally biased region" description="Polar residues" evidence="2">
    <location>
        <begin position="311"/>
        <end position="326"/>
    </location>
</feature>
<dbReference type="InterPro" id="IPR013253">
    <property type="entry name" value="Spc7_domain"/>
</dbReference>
<dbReference type="eggNOG" id="ENOG502S20P">
    <property type="taxonomic scope" value="Eukaryota"/>
</dbReference>
<feature type="compositionally biased region" description="Polar residues" evidence="2">
    <location>
        <begin position="187"/>
        <end position="201"/>
    </location>
</feature>
<dbReference type="InterPro" id="IPR033338">
    <property type="entry name" value="Spc105/Spc7"/>
</dbReference>
<sequence>MASHGDAAPPPTRRSRKSIAVAPTTATRRDKDNATSESSDMAAARKKSRSKSMGPGGFDALKSGTGNRRASLAVFTGPPPKSILKPTLPPLPDIPAYRPKPGEGTKVALRTEEEQQAAAREREERERAALEREIAERREARRKSLANRRVSFAAEATLHTFHEIEMQDSTTSTESSRRASSVASQSPGQHPSSDADPSTPNERSHDYSEESPADSRRRRSSGVGSTTGNDSESGAGDQTEDDGTSVLSAEEMSFASLASPPRRATINDDDLDDSLEENLRLAVRRATLQTLDDDEEAIAGFGWGRKHRENITSSQGAKESEPASTNNHEDKAEDGGSNLMDMETGMEMDMTNAMGKILSTNANAASKAPSPPKEDEDEEMDEGMSMDVTAALGGILDKAKAFLRRKSFLPDNNPQSEGSENGEQTMEFTTAVGGIRDSPAKHPSSDGTQAEIDANEEMSMEFTAAVGGLLGANFLSNAQNFRRRTMAADIDDNDTMMDFTGVSRLLPGGEDDEEEDEPMEETGMDMTTAVGGIIKPSATPEARTPARKGMDREGSEPASVAPTPAEKPVSYPKLQSSQTVPDNSLAAFQGKGLRRTPPRALSPGRESAQPSSSPMRQTPSPQRTAAKPRQRQSPTRSSPRRTGSSSPMRLSPSPAKTTPRATTQSKLFRQDPHTGLNTPRVILTPQGRRLSGQGADRPGLGSPRVAEIIDRRSSIGEAAEEFVPTTVGVPGGAGAGAGGKRMVAFTDPRVMEEEIEKEKEDQEMEGKNIREMISGLSPKKNNPLRGRKSLHVGSAVGLLGKRPKELDMDEEDEEGSEELMDGVKRLKGVQGSPVKNIRLGSPSGRRTRQSIMPGGDATTPMVPNSPQRATTSKGRGVDDHQQPPTMDLQQHHGAVNEAEVQQAAAGDGEQRIHLQDFLNMTGIHFMELTATKRRHTTAPNASKDGGAPDPKDVSLERCVVAGACIVPQLEMYQHACRELKKYISEGRRIIKEIEVETYEDNPPLFREYMNATPEVKALMDNQFKNVKTHARLLSKAMWYEWRTKLMEGLKEGLLKTAEGMDNDDKLLKRQEELIASVLPDMVKRYNELEAEKDNLEAVAQELADTDPKDLEDARNELLAVDKAIQEKAKKLEEMRRELEESDKKIEQLTQQKQQYLEEIREADRIREQYRGWSAGEIAKLKESIERHHGWAVLRITNNALLTLRYKRELTLTFDIVSPSSTTPTIDFLHSDTIPPPEKAFFLHHLRAHIARHAPWSDPKRLIAVVAAGWDRALQVAEYVRRLRLSFPTTTAVITPSSSEDSDSAVAVAIVTSSILLPTLRTRVEVFFKLSLSPSSTDDFPDVSVEPDAKVVYGEGFVKSGMVEFLRARVGKSLTVDDDKGWDEAVLVLRKRLLGGSGSGSGSGSGKKGRRSSVRNAGVSEGEPMEVDG</sequence>
<name>G0SF01_CHATD</name>
<dbReference type="HOGENOM" id="CLU_002533_1_0_1"/>
<protein>
    <recommendedName>
        <fullName evidence="3">Spc7 kinetochore protein domain-containing protein</fullName>
    </recommendedName>
</protein>
<dbReference type="Pfam" id="PF08317">
    <property type="entry name" value="Spc7"/>
    <property type="match status" value="1"/>
</dbReference>
<feature type="coiled-coil region" evidence="1">
    <location>
        <begin position="111"/>
        <end position="143"/>
    </location>
</feature>
<feature type="compositionally biased region" description="Pro residues" evidence="2">
    <location>
        <begin position="77"/>
        <end position="93"/>
    </location>
</feature>
<evidence type="ECO:0000259" key="3">
    <source>
        <dbReference type="SMART" id="SM00787"/>
    </source>
</evidence>
<keyword evidence="5" id="KW-1185">Reference proteome</keyword>
<dbReference type="Pfam" id="PF15402">
    <property type="entry name" value="MELT_2"/>
    <property type="match status" value="5"/>
</dbReference>
<dbReference type="EMBL" id="GL988046">
    <property type="protein sequence ID" value="EGS18017.1"/>
    <property type="molecule type" value="Genomic_DNA"/>
</dbReference>
<dbReference type="PANTHER" id="PTHR28260:SF1">
    <property type="entry name" value="SPINDLE POLE BODY COMPONENT SPC105"/>
    <property type="match status" value="1"/>
</dbReference>
<feature type="compositionally biased region" description="Gly residues" evidence="2">
    <location>
        <begin position="1394"/>
        <end position="1405"/>
    </location>
</feature>
<proteinExistence type="predicted"/>
<dbReference type="Pfam" id="PF18210">
    <property type="entry name" value="Knl1_RWD_C"/>
    <property type="match status" value="1"/>
</dbReference>
<feature type="compositionally biased region" description="Low complexity" evidence="2">
    <location>
        <begin position="631"/>
        <end position="649"/>
    </location>
</feature>
<evidence type="ECO:0000256" key="2">
    <source>
        <dbReference type="SAM" id="MobiDB-lite"/>
    </source>
</evidence>
<dbReference type="SMART" id="SM01315">
    <property type="entry name" value="Spc7_N"/>
    <property type="match status" value="1"/>
</dbReference>
<evidence type="ECO:0000313" key="4">
    <source>
        <dbReference type="EMBL" id="EGS18017.1"/>
    </source>
</evidence>
<feature type="region of interest" description="Disordered" evidence="2">
    <location>
        <begin position="154"/>
        <end position="245"/>
    </location>
</feature>
<feature type="compositionally biased region" description="Polar residues" evidence="2">
    <location>
        <begin position="861"/>
        <end position="873"/>
    </location>
</feature>
<feature type="compositionally biased region" description="Polar residues" evidence="2">
    <location>
        <begin position="573"/>
        <end position="582"/>
    </location>
</feature>
<reference evidence="4 5" key="1">
    <citation type="journal article" date="2011" name="Cell">
        <title>Insight into structure and assembly of the nuclear pore complex by utilizing the genome of a eukaryotic thermophile.</title>
        <authorList>
            <person name="Amlacher S."/>
            <person name="Sarges P."/>
            <person name="Flemming D."/>
            <person name="van Noort V."/>
            <person name="Kunze R."/>
            <person name="Devos D.P."/>
            <person name="Arumugam M."/>
            <person name="Bork P."/>
            <person name="Hurt E."/>
        </authorList>
    </citation>
    <scope>NUCLEOTIDE SEQUENCE [LARGE SCALE GENOMIC DNA]</scope>
    <source>
        <strain evidence="5">DSM 1495 / CBS 144.50 / IMI 039719</strain>
    </source>
</reference>
<feature type="region of interest" description="Disordered" evidence="2">
    <location>
        <begin position="833"/>
        <end position="891"/>
    </location>
</feature>
<keyword evidence="1" id="KW-0175">Coiled coil</keyword>
<feature type="domain" description="Spc7 kinetochore protein" evidence="3">
    <location>
        <begin position="899"/>
        <end position="1214"/>
    </location>
</feature>
<feature type="region of interest" description="Disordered" evidence="2">
    <location>
        <begin position="1393"/>
        <end position="1428"/>
    </location>
</feature>
<feature type="region of interest" description="Disordered" evidence="2">
    <location>
        <begin position="531"/>
        <end position="707"/>
    </location>
</feature>
<feature type="compositionally biased region" description="Polar residues" evidence="2">
    <location>
        <begin position="654"/>
        <end position="667"/>
    </location>
</feature>
<dbReference type="GO" id="GO:1990758">
    <property type="term" value="P:mitotic sister chromatid biorientation"/>
    <property type="evidence" value="ECO:0007669"/>
    <property type="project" value="TreeGrafter"/>
</dbReference>
<dbReference type="Proteomes" id="UP000008066">
    <property type="component" value="Unassembled WGS sequence"/>
</dbReference>
<feature type="coiled-coil region" evidence="1">
    <location>
        <begin position="1078"/>
        <end position="1168"/>
    </location>
</feature>
<dbReference type="RefSeq" id="XP_006696348.1">
    <property type="nucleotide sequence ID" value="XM_006696285.1"/>
</dbReference>
<feature type="compositionally biased region" description="Polar residues" evidence="2">
    <location>
        <begin position="608"/>
        <end position="623"/>
    </location>
</feature>
<accession>G0SF01</accession>
<dbReference type="SMART" id="SM00787">
    <property type="entry name" value="Spc7"/>
    <property type="match status" value="1"/>
</dbReference>
<dbReference type="OMA" id="WRMKLQE"/>
<organism evidence="5">
    <name type="scientific">Chaetomium thermophilum (strain DSM 1495 / CBS 144.50 / IMI 039719)</name>
    <name type="common">Thermochaetoides thermophila</name>
    <dbReference type="NCBI Taxonomy" id="759272"/>
    <lineage>
        <taxon>Eukaryota</taxon>
        <taxon>Fungi</taxon>
        <taxon>Dikarya</taxon>
        <taxon>Ascomycota</taxon>
        <taxon>Pezizomycotina</taxon>
        <taxon>Sordariomycetes</taxon>
        <taxon>Sordariomycetidae</taxon>
        <taxon>Sordariales</taxon>
        <taxon>Chaetomiaceae</taxon>
        <taxon>Thermochaetoides</taxon>
    </lineage>
</organism>